<evidence type="ECO:0000256" key="1">
    <source>
        <dbReference type="ARBA" id="ARBA00006484"/>
    </source>
</evidence>
<dbReference type="InterPro" id="IPR020904">
    <property type="entry name" value="Sc_DH/Rdtase_CS"/>
</dbReference>
<dbReference type="STRING" id="767434.Fraau_1109"/>
<dbReference type="PROSITE" id="PS00061">
    <property type="entry name" value="ADH_SHORT"/>
    <property type="match status" value="1"/>
</dbReference>
<dbReference type="Gene3D" id="3.40.50.720">
    <property type="entry name" value="NAD(P)-binding Rossmann-like Domain"/>
    <property type="match status" value="1"/>
</dbReference>
<dbReference type="eggNOG" id="COG3967">
    <property type="taxonomic scope" value="Bacteria"/>
</dbReference>
<evidence type="ECO:0000256" key="3">
    <source>
        <dbReference type="RuleBase" id="RU000363"/>
    </source>
</evidence>
<reference evidence="4" key="1">
    <citation type="submission" date="2012-02" db="EMBL/GenBank/DDBJ databases">
        <title>The complete genome of Frateuria aurantia DSM 6220.</title>
        <authorList>
            <consortium name="US DOE Joint Genome Institute (JGI-PGF)"/>
            <person name="Lucas S."/>
            <person name="Copeland A."/>
            <person name="Lapidus A."/>
            <person name="Glavina del Rio T."/>
            <person name="Dalin E."/>
            <person name="Tice H."/>
            <person name="Bruce D."/>
            <person name="Goodwin L."/>
            <person name="Pitluck S."/>
            <person name="Peters L."/>
            <person name="Ovchinnikova G."/>
            <person name="Teshima H."/>
            <person name="Kyrpides N."/>
            <person name="Mavromatis K."/>
            <person name="Ivanova N."/>
            <person name="Brettin T."/>
            <person name="Detter J.C."/>
            <person name="Han C."/>
            <person name="Larimer F."/>
            <person name="Land M."/>
            <person name="Hauser L."/>
            <person name="Markowitz V."/>
            <person name="Cheng J.-F."/>
            <person name="Hugenholtz P."/>
            <person name="Woyke T."/>
            <person name="Wu D."/>
            <person name="Brambilla E."/>
            <person name="Klenk H.-P."/>
            <person name="Eisen J.A."/>
        </authorList>
    </citation>
    <scope>NUCLEOTIDE SEQUENCE</scope>
    <source>
        <strain evidence="4">DSM 6220</strain>
    </source>
</reference>
<dbReference type="GO" id="GO:0016020">
    <property type="term" value="C:membrane"/>
    <property type="evidence" value="ECO:0007669"/>
    <property type="project" value="TreeGrafter"/>
</dbReference>
<accession>H8L3X5</accession>
<comment type="similarity">
    <text evidence="1 3">Belongs to the short-chain dehydrogenases/reductases (SDR) family.</text>
</comment>
<dbReference type="PRINTS" id="PR00081">
    <property type="entry name" value="GDHRDH"/>
</dbReference>
<dbReference type="InterPro" id="IPR002347">
    <property type="entry name" value="SDR_fam"/>
</dbReference>
<protein>
    <submittedName>
        <fullName evidence="4">Short-chain dehydrogenase, teichoic and lipoteichoic acid D-alanine esterification</fullName>
    </submittedName>
</protein>
<keyword evidence="2" id="KW-0560">Oxidoreductase</keyword>
<dbReference type="EMBL" id="CP003350">
    <property type="protein sequence ID" value="AFC85569.1"/>
    <property type="molecule type" value="Genomic_DNA"/>
</dbReference>
<dbReference type="PANTHER" id="PTHR44196:SF1">
    <property type="entry name" value="DEHYDROGENASE_REDUCTASE SDR FAMILY MEMBER 7B"/>
    <property type="match status" value="1"/>
</dbReference>
<dbReference type="KEGG" id="fau:Fraau_1109"/>
<evidence type="ECO:0000256" key="2">
    <source>
        <dbReference type="ARBA" id="ARBA00023002"/>
    </source>
</evidence>
<gene>
    <name evidence="4" type="ordered locus">Fraau_1109</name>
</gene>
<keyword evidence="5" id="KW-1185">Reference proteome</keyword>
<dbReference type="AlphaFoldDB" id="H8L3X5"/>
<dbReference type="Proteomes" id="UP000005234">
    <property type="component" value="Chromosome"/>
</dbReference>
<dbReference type="SUPFAM" id="SSF51735">
    <property type="entry name" value="NAD(P)-binding Rossmann-fold domains"/>
    <property type="match status" value="1"/>
</dbReference>
<evidence type="ECO:0000313" key="5">
    <source>
        <dbReference type="Proteomes" id="UP000005234"/>
    </source>
</evidence>
<dbReference type="PANTHER" id="PTHR44196">
    <property type="entry name" value="DEHYDROGENASE/REDUCTASE SDR FAMILY MEMBER 7B"/>
    <property type="match status" value="1"/>
</dbReference>
<dbReference type="Pfam" id="PF00106">
    <property type="entry name" value="adh_short"/>
    <property type="match status" value="1"/>
</dbReference>
<dbReference type="OrthoDB" id="9810734at2"/>
<organism evidence="4 5">
    <name type="scientific">Frateuria aurantia (strain ATCC 33424 / DSM 6220 / KCTC 2777 / LMG 1558 / NBRC 3245 / NCIMB 13370)</name>
    <name type="common">Acetobacter aurantius</name>
    <dbReference type="NCBI Taxonomy" id="767434"/>
    <lineage>
        <taxon>Bacteria</taxon>
        <taxon>Pseudomonadati</taxon>
        <taxon>Pseudomonadota</taxon>
        <taxon>Gammaproteobacteria</taxon>
        <taxon>Lysobacterales</taxon>
        <taxon>Rhodanobacteraceae</taxon>
        <taxon>Frateuria</taxon>
    </lineage>
</organism>
<proteinExistence type="inferred from homology"/>
<evidence type="ECO:0000313" key="4">
    <source>
        <dbReference type="EMBL" id="AFC85569.1"/>
    </source>
</evidence>
<dbReference type="GO" id="GO:0016491">
    <property type="term" value="F:oxidoreductase activity"/>
    <property type="evidence" value="ECO:0007669"/>
    <property type="project" value="UniProtKB-KW"/>
</dbReference>
<dbReference type="RefSeq" id="WP_014402575.1">
    <property type="nucleotide sequence ID" value="NC_017033.1"/>
</dbReference>
<dbReference type="HOGENOM" id="CLU_010194_2_6_6"/>
<name>H8L3X5_FRAAD</name>
<dbReference type="PRINTS" id="PR00080">
    <property type="entry name" value="SDRFAMILY"/>
</dbReference>
<sequence>MHMTGNTILITGGGSGIGRALAVAFYQRGNKVIVSGRRQSALDALVSEFPGMVAARLDVDDPADITRFAGWIGDAHPELNVLIHNAGIMQPERWTGEAADLAVAEATISTNLLAPLRLTAALLPLLRQHRHPVIMTVSSGLAFLPLALTPTYCATKAAIHSFSQSLRYQLKDEATQVIEIVPPYVQTELMGDRQARDPLAMPLADFIDEVMGILDGRPDIEEVLVKRVEPLRFASEQGEAGYQQQFKGFNSHFHG</sequence>
<dbReference type="InterPro" id="IPR036291">
    <property type="entry name" value="NAD(P)-bd_dom_sf"/>
</dbReference>